<comment type="caution">
    <text evidence="1">The sequence shown here is derived from an EMBL/GenBank/DDBJ whole genome shotgun (WGS) entry which is preliminary data.</text>
</comment>
<proteinExistence type="predicted"/>
<dbReference type="OrthoDB" id="3352776at2759"/>
<accession>A0A550C729</accession>
<dbReference type="EMBL" id="VDMD01000021">
    <property type="protein sequence ID" value="TRM60601.1"/>
    <property type="molecule type" value="Genomic_DNA"/>
</dbReference>
<evidence type="ECO:0000313" key="2">
    <source>
        <dbReference type="Proteomes" id="UP000320762"/>
    </source>
</evidence>
<dbReference type="Proteomes" id="UP000320762">
    <property type="component" value="Unassembled WGS sequence"/>
</dbReference>
<keyword evidence="2" id="KW-1185">Reference proteome</keyword>
<sequence>MLGIQPATPTALPNPDTEADLLSALSALLADLAGDAPAAQLVAHFSTLHEPQIQHAPAACPLAQRGLSRLRGLNAVRSYFDLLATHFERAGVAEVRRMWADPTRRAATAQVETKWRWRASGRKFEEELDMELVFDEQMKIVSFVVATTGGTCMMNAVDVEVAPLRSAPAVDVQTK</sequence>
<organism evidence="1 2">
    <name type="scientific">Schizophyllum amplum</name>
    <dbReference type="NCBI Taxonomy" id="97359"/>
    <lineage>
        <taxon>Eukaryota</taxon>
        <taxon>Fungi</taxon>
        <taxon>Dikarya</taxon>
        <taxon>Basidiomycota</taxon>
        <taxon>Agaricomycotina</taxon>
        <taxon>Agaricomycetes</taxon>
        <taxon>Agaricomycetidae</taxon>
        <taxon>Agaricales</taxon>
        <taxon>Schizophyllaceae</taxon>
        <taxon>Schizophyllum</taxon>
    </lineage>
</organism>
<protein>
    <recommendedName>
        <fullName evidence="3">SnoaL-like domain-containing protein</fullName>
    </recommendedName>
</protein>
<dbReference type="AlphaFoldDB" id="A0A550C729"/>
<evidence type="ECO:0008006" key="3">
    <source>
        <dbReference type="Google" id="ProtNLM"/>
    </source>
</evidence>
<reference evidence="1 2" key="1">
    <citation type="journal article" date="2019" name="New Phytol.">
        <title>Comparative genomics reveals unique wood-decay strategies and fruiting body development in the Schizophyllaceae.</title>
        <authorList>
            <person name="Almasi E."/>
            <person name="Sahu N."/>
            <person name="Krizsan K."/>
            <person name="Balint B."/>
            <person name="Kovacs G.M."/>
            <person name="Kiss B."/>
            <person name="Cseklye J."/>
            <person name="Drula E."/>
            <person name="Henrissat B."/>
            <person name="Nagy I."/>
            <person name="Chovatia M."/>
            <person name="Adam C."/>
            <person name="LaButti K."/>
            <person name="Lipzen A."/>
            <person name="Riley R."/>
            <person name="Grigoriev I.V."/>
            <person name="Nagy L.G."/>
        </authorList>
    </citation>
    <scope>NUCLEOTIDE SEQUENCE [LARGE SCALE GENOMIC DNA]</scope>
    <source>
        <strain evidence="1 2">NL-1724</strain>
    </source>
</reference>
<gene>
    <name evidence="1" type="ORF">BD626DRAFT_127019</name>
</gene>
<name>A0A550C729_9AGAR</name>
<dbReference type="STRING" id="97359.A0A550C729"/>
<evidence type="ECO:0000313" key="1">
    <source>
        <dbReference type="EMBL" id="TRM60601.1"/>
    </source>
</evidence>